<evidence type="ECO:0000313" key="2">
    <source>
        <dbReference type="EMBL" id="KAL0386364.1"/>
    </source>
</evidence>
<reference evidence="2" key="1">
    <citation type="submission" date="2020-06" db="EMBL/GenBank/DDBJ databases">
        <authorList>
            <person name="Li T."/>
            <person name="Hu X."/>
            <person name="Zhang T."/>
            <person name="Song X."/>
            <person name="Zhang H."/>
            <person name="Dai N."/>
            <person name="Sheng W."/>
            <person name="Hou X."/>
            <person name="Wei L."/>
        </authorList>
    </citation>
    <scope>NUCLEOTIDE SEQUENCE</scope>
    <source>
        <strain evidence="2">KEN1</strain>
        <tissue evidence="2">Leaf</tissue>
    </source>
</reference>
<sequence length="84" mass="9704">MDKADCRSRTQQPARWRGRQPQARRVRAHQVTSHELAGCELTSRQPRVRRVRAGRWSPPTGSGRRGTWVVQERSWRLGESLGKS</sequence>
<dbReference type="EMBL" id="JACGWN010000194">
    <property type="protein sequence ID" value="KAL0386364.1"/>
    <property type="molecule type" value="Genomic_DNA"/>
</dbReference>
<dbReference type="AlphaFoldDB" id="A0AAW2S1V6"/>
<evidence type="ECO:0000256" key="1">
    <source>
        <dbReference type="SAM" id="MobiDB-lite"/>
    </source>
</evidence>
<comment type="caution">
    <text evidence="2">The sequence shown here is derived from an EMBL/GenBank/DDBJ whole genome shotgun (WGS) entry which is preliminary data.</text>
</comment>
<protein>
    <submittedName>
        <fullName evidence="2">Uncharacterized protein</fullName>
    </submittedName>
</protein>
<feature type="compositionally biased region" description="Basic residues" evidence="1">
    <location>
        <begin position="16"/>
        <end position="28"/>
    </location>
</feature>
<proteinExistence type="predicted"/>
<organism evidence="2">
    <name type="scientific">Sesamum latifolium</name>
    <dbReference type="NCBI Taxonomy" id="2727402"/>
    <lineage>
        <taxon>Eukaryota</taxon>
        <taxon>Viridiplantae</taxon>
        <taxon>Streptophyta</taxon>
        <taxon>Embryophyta</taxon>
        <taxon>Tracheophyta</taxon>
        <taxon>Spermatophyta</taxon>
        <taxon>Magnoliopsida</taxon>
        <taxon>eudicotyledons</taxon>
        <taxon>Gunneridae</taxon>
        <taxon>Pentapetalae</taxon>
        <taxon>asterids</taxon>
        <taxon>lamiids</taxon>
        <taxon>Lamiales</taxon>
        <taxon>Pedaliaceae</taxon>
        <taxon>Sesamum</taxon>
    </lineage>
</organism>
<name>A0AAW2S1V6_9LAMI</name>
<feature type="region of interest" description="Disordered" evidence="1">
    <location>
        <begin position="1"/>
        <end position="31"/>
    </location>
</feature>
<accession>A0AAW2S1V6</accession>
<reference evidence="2" key="2">
    <citation type="journal article" date="2024" name="Plant">
        <title>Genomic evolution and insights into agronomic trait innovations of Sesamum species.</title>
        <authorList>
            <person name="Miao H."/>
            <person name="Wang L."/>
            <person name="Qu L."/>
            <person name="Liu H."/>
            <person name="Sun Y."/>
            <person name="Le M."/>
            <person name="Wang Q."/>
            <person name="Wei S."/>
            <person name="Zheng Y."/>
            <person name="Lin W."/>
            <person name="Duan Y."/>
            <person name="Cao H."/>
            <person name="Xiong S."/>
            <person name="Wang X."/>
            <person name="Wei L."/>
            <person name="Li C."/>
            <person name="Ma Q."/>
            <person name="Ju M."/>
            <person name="Zhao R."/>
            <person name="Li G."/>
            <person name="Mu C."/>
            <person name="Tian Q."/>
            <person name="Mei H."/>
            <person name="Zhang T."/>
            <person name="Gao T."/>
            <person name="Zhang H."/>
        </authorList>
    </citation>
    <scope>NUCLEOTIDE SEQUENCE</scope>
    <source>
        <strain evidence="2">KEN1</strain>
    </source>
</reference>
<gene>
    <name evidence="2" type="ORF">Slati_4605600</name>
</gene>